<dbReference type="GO" id="GO:0071555">
    <property type="term" value="P:cell wall organization"/>
    <property type="evidence" value="ECO:0007669"/>
    <property type="project" value="UniProtKB-KW"/>
</dbReference>
<dbReference type="Pfam" id="PF01055">
    <property type="entry name" value="Glyco_hydro_31_2nd"/>
    <property type="match status" value="1"/>
</dbReference>
<dbReference type="SUPFAM" id="SSF51445">
    <property type="entry name" value="(Trans)glycosidases"/>
    <property type="match status" value="1"/>
</dbReference>
<keyword evidence="4 9" id="KW-0378">Hydrolase</keyword>
<protein>
    <recommendedName>
        <fullName evidence="3">alpha-glucosidase</fullName>
        <ecNumber evidence="3">3.2.1.20</ecNumber>
    </recommendedName>
</protein>
<dbReference type="Proteomes" id="UP000566819">
    <property type="component" value="Unassembled WGS sequence"/>
</dbReference>
<accession>A0A8H4RMH2</accession>
<comment type="caution">
    <text evidence="12">The sequence shown here is derived from an EMBL/GenBank/DDBJ whole genome shotgun (WGS) entry which is preliminary data.</text>
</comment>
<evidence type="ECO:0000259" key="11">
    <source>
        <dbReference type="Pfam" id="PF21365"/>
    </source>
</evidence>
<dbReference type="GO" id="GO:0004558">
    <property type="term" value="F:alpha-1,4-glucosidase activity"/>
    <property type="evidence" value="ECO:0007669"/>
    <property type="project" value="UniProtKB-EC"/>
</dbReference>
<reference evidence="12 13" key="1">
    <citation type="submission" date="2020-03" db="EMBL/GenBank/DDBJ databases">
        <title>Draft Genome Sequence of Cudoniella acicularis.</title>
        <authorList>
            <person name="Buettner E."/>
            <person name="Kellner H."/>
        </authorList>
    </citation>
    <scope>NUCLEOTIDE SEQUENCE [LARGE SCALE GENOMIC DNA]</scope>
    <source>
        <strain evidence="12 13">DSM 108380</strain>
    </source>
</reference>
<evidence type="ECO:0000256" key="7">
    <source>
        <dbReference type="ARBA" id="ARBA00023316"/>
    </source>
</evidence>
<dbReference type="InterPro" id="IPR017853">
    <property type="entry name" value="GH"/>
</dbReference>
<proteinExistence type="inferred from homology"/>
<comment type="catalytic activity">
    <reaction evidence="1">
        <text>Hydrolysis of terminal, non-reducing (1-&gt;4)-linked alpha-D-glucose residues with release of alpha-D-glucose.</text>
        <dbReference type="EC" id="3.2.1.20"/>
    </reaction>
</comment>
<comment type="similarity">
    <text evidence="2 9">Belongs to the glycosyl hydrolase 31 family.</text>
</comment>
<evidence type="ECO:0000256" key="3">
    <source>
        <dbReference type="ARBA" id="ARBA00012741"/>
    </source>
</evidence>
<keyword evidence="6 9" id="KW-0326">Glycosidase</keyword>
<gene>
    <name evidence="12" type="ORF">G7Y89_g7226</name>
</gene>
<evidence type="ECO:0000256" key="9">
    <source>
        <dbReference type="RuleBase" id="RU361185"/>
    </source>
</evidence>
<dbReference type="InterPro" id="IPR000322">
    <property type="entry name" value="Glyco_hydro_31_TIM"/>
</dbReference>
<keyword evidence="8" id="KW-0119">Carbohydrate metabolism</keyword>
<evidence type="ECO:0000259" key="10">
    <source>
        <dbReference type="Pfam" id="PF01055"/>
    </source>
</evidence>
<dbReference type="GO" id="GO:0000272">
    <property type="term" value="P:polysaccharide catabolic process"/>
    <property type="evidence" value="ECO:0007669"/>
    <property type="project" value="UniProtKB-KW"/>
</dbReference>
<dbReference type="Pfam" id="PF21365">
    <property type="entry name" value="Glyco_hydro_31_3rd"/>
    <property type="match status" value="1"/>
</dbReference>
<dbReference type="OrthoDB" id="5839090at2759"/>
<dbReference type="Gene3D" id="2.60.40.1180">
    <property type="entry name" value="Golgi alpha-mannosidase II"/>
    <property type="match status" value="1"/>
</dbReference>
<dbReference type="PANTHER" id="PTHR22762">
    <property type="entry name" value="ALPHA-GLUCOSIDASE"/>
    <property type="match status" value="1"/>
</dbReference>
<sequence>MDGHVELDVHNIYGAMMSQFSRDALEARRPGRRPMVITRSTFAGSGKAVGKWLGDNLSTWELYRNSIQGMLDFAAVYQMPMVGSDVCGFGANTTEALCARLAMLGAFNPLYRNYNGDSSIAQEFYLWEIVTAAAKIALDIRYRLLDYIYTALYKQSTLGTPILNPLFFVYPEDSNTFGIELQFFYEEHLLLGVVIPIRASSAYTTTEVRQQPFNFLIAPNEDSEAKGSLYRDGRDNIVQNAMSEIAMVFKDNVLVVSGSFGYQDEGSWLKGVVVLGVEKQPKGAYWGKVGYRGMGEHAKCESIDFCVEPDVKVNFELGFPESGGVRVLDYGRLLDGSYAPCVMLKNALTMEERCGVIEKLGGKFCETKSAFSGYF</sequence>
<keyword evidence="8" id="KW-0624">Polysaccharide degradation</keyword>
<dbReference type="Gene3D" id="3.20.20.80">
    <property type="entry name" value="Glycosidases"/>
    <property type="match status" value="1"/>
</dbReference>
<evidence type="ECO:0000256" key="8">
    <source>
        <dbReference type="ARBA" id="ARBA00023326"/>
    </source>
</evidence>
<feature type="domain" description="Glycoside hydrolase family 31 TIM barrel" evidence="10">
    <location>
        <begin position="6"/>
        <end position="151"/>
    </location>
</feature>
<dbReference type="PANTHER" id="PTHR22762:SF67">
    <property type="entry name" value="ALPHA_BETA-GLUCOSIDASE AGDC-RELATED"/>
    <property type="match status" value="1"/>
</dbReference>
<keyword evidence="5" id="KW-0325">Glycoprotein</keyword>
<evidence type="ECO:0000256" key="6">
    <source>
        <dbReference type="ARBA" id="ARBA00023295"/>
    </source>
</evidence>
<dbReference type="InterPro" id="IPR048395">
    <property type="entry name" value="Glyco_hydro_31_C"/>
</dbReference>
<dbReference type="EMBL" id="JAAMPI010000497">
    <property type="protein sequence ID" value="KAF4630907.1"/>
    <property type="molecule type" value="Genomic_DNA"/>
</dbReference>
<evidence type="ECO:0000313" key="13">
    <source>
        <dbReference type="Proteomes" id="UP000566819"/>
    </source>
</evidence>
<evidence type="ECO:0000256" key="4">
    <source>
        <dbReference type="ARBA" id="ARBA00022801"/>
    </source>
</evidence>
<keyword evidence="7" id="KW-0961">Cell wall biogenesis/degradation</keyword>
<dbReference type="InterPro" id="IPR013780">
    <property type="entry name" value="Glyco_hydro_b"/>
</dbReference>
<organism evidence="12 13">
    <name type="scientific">Cudoniella acicularis</name>
    <dbReference type="NCBI Taxonomy" id="354080"/>
    <lineage>
        <taxon>Eukaryota</taxon>
        <taxon>Fungi</taxon>
        <taxon>Dikarya</taxon>
        <taxon>Ascomycota</taxon>
        <taxon>Pezizomycotina</taxon>
        <taxon>Leotiomycetes</taxon>
        <taxon>Helotiales</taxon>
        <taxon>Tricladiaceae</taxon>
        <taxon>Cudoniella</taxon>
    </lineage>
</organism>
<feature type="domain" description="Glycosyl hydrolase family 31 C-terminal" evidence="11">
    <location>
        <begin position="159"/>
        <end position="195"/>
    </location>
</feature>
<dbReference type="EC" id="3.2.1.20" evidence="3"/>
<evidence type="ECO:0000313" key="12">
    <source>
        <dbReference type="EMBL" id="KAF4630907.1"/>
    </source>
</evidence>
<keyword evidence="13" id="KW-1185">Reference proteome</keyword>
<evidence type="ECO:0000256" key="5">
    <source>
        <dbReference type="ARBA" id="ARBA00023180"/>
    </source>
</evidence>
<evidence type="ECO:0000256" key="1">
    <source>
        <dbReference type="ARBA" id="ARBA00001657"/>
    </source>
</evidence>
<evidence type="ECO:0000256" key="2">
    <source>
        <dbReference type="ARBA" id="ARBA00007806"/>
    </source>
</evidence>
<name>A0A8H4RMH2_9HELO</name>
<dbReference type="AlphaFoldDB" id="A0A8H4RMH2"/>